<name>A0A1G5B0Q2_9BACT</name>
<evidence type="ECO:0000256" key="5">
    <source>
        <dbReference type="ARBA" id="ARBA00022692"/>
    </source>
</evidence>
<dbReference type="Gene3D" id="1.20.1600.10">
    <property type="entry name" value="Outer membrane efflux proteins (OEP)"/>
    <property type="match status" value="1"/>
</dbReference>
<keyword evidence="6" id="KW-0472">Membrane</keyword>
<accession>A0A1G5B0Q2</accession>
<keyword evidence="3" id="KW-0813">Transport</keyword>
<dbReference type="STRING" id="419481.SAMN05216233_101559"/>
<organism evidence="10 11">
    <name type="scientific">Desulfoluna spongiiphila</name>
    <dbReference type="NCBI Taxonomy" id="419481"/>
    <lineage>
        <taxon>Bacteria</taxon>
        <taxon>Pseudomonadati</taxon>
        <taxon>Thermodesulfobacteriota</taxon>
        <taxon>Desulfobacteria</taxon>
        <taxon>Desulfobacterales</taxon>
        <taxon>Desulfolunaceae</taxon>
        <taxon>Desulfoluna</taxon>
    </lineage>
</organism>
<sequence length="464" mass="50956">MNQGHRIRPTLFGILTTALLLVSAPAVAVSLTLPGAVATALVNNPDLQSADETVSLARSRIEKARAAFWPTLGLYAEAMRADAPSAYLFKTIDQRLYEPGTDFNDPGILTNIEGGLEVQMPLYNGGRNHLAMASARSGLDATLARQTSTRQQLTAEVIDTWYDILSSRQFILIAQESVKTVTAQLEVMTVRYKGGSALKSDLLSLRVRLAEAEEHLLASRNRLELTRAALFILLGQEPDAPDDLSQEPPFGNWEPPPYARGLEQALERRCEIQGALALEDQAQAGTTAAQSGHRPVVNLAGRLYANDDGFDHSADRANWSIALRMDLPLFSGFSVEADTRSARARERQARTIRQKAVLTVRLDVKNAYLRYEEAVKRLQVARKAVIMGEETLSLVRKQYEGGSATITRYLEAELARNRARIRQTAAYYDKKKALAAIARATATSEQGPGTLFSDPRPQPTTPEA</sequence>
<dbReference type="RefSeq" id="WP_092207965.1">
    <property type="nucleotide sequence ID" value="NZ_FMUX01000001.1"/>
</dbReference>
<keyword evidence="9" id="KW-0732">Signal</keyword>
<dbReference type="GO" id="GO:1990281">
    <property type="term" value="C:efflux pump complex"/>
    <property type="evidence" value="ECO:0007669"/>
    <property type="project" value="TreeGrafter"/>
</dbReference>
<dbReference type="InterPro" id="IPR003423">
    <property type="entry name" value="OMP_efflux"/>
</dbReference>
<evidence type="ECO:0000256" key="3">
    <source>
        <dbReference type="ARBA" id="ARBA00022448"/>
    </source>
</evidence>
<evidence type="ECO:0000256" key="4">
    <source>
        <dbReference type="ARBA" id="ARBA00022452"/>
    </source>
</evidence>
<evidence type="ECO:0000256" key="7">
    <source>
        <dbReference type="ARBA" id="ARBA00023237"/>
    </source>
</evidence>
<dbReference type="SUPFAM" id="SSF56954">
    <property type="entry name" value="Outer membrane efflux proteins (OEP)"/>
    <property type="match status" value="1"/>
</dbReference>
<keyword evidence="7" id="KW-0998">Cell outer membrane</keyword>
<comment type="similarity">
    <text evidence="2">Belongs to the outer membrane factor (OMF) (TC 1.B.17) family.</text>
</comment>
<dbReference type="GO" id="GO:0009279">
    <property type="term" value="C:cell outer membrane"/>
    <property type="evidence" value="ECO:0007669"/>
    <property type="project" value="UniProtKB-SubCell"/>
</dbReference>
<keyword evidence="11" id="KW-1185">Reference proteome</keyword>
<feature type="signal peptide" evidence="9">
    <location>
        <begin position="1"/>
        <end position="28"/>
    </location>
</feature>
<dbReference type="OrthoDB" id="13803at2"/>
<dbReference type="Pfam" id="PF02321">
    <property type="entry name" value="OEP"/>
    <property type="match status" value="2"/>
</dbReference>
<dbReference type="GO" id="GO:0015288">
    <property type="term" value="F:porin activity"/>
    <property type="evidence" value="ECO:0007669"/>
    <property type="project" value="TreeGrafter"/>
</dbReference>
<feature type="chain" id="PRO_5011792051" evidence="9">
    <location>
        <begin position="29"/>
        <end position="464"/>
    </location>
</feature>
<dbReference type="EMBL" id="FMUX01000001">
    <property type="protein sequence ID" value="SCX83715.1"/>
    <property type="molecule type" value="Genomic_DNA"/>
</dbReference>
<protein>
    <submittedName>
        <fullName evidence="10">Outer membrane protein TolC</fullName>
    </submittedName>
</protein>
<dbReference type="AlphaFoldDB" id="A0A1G5B0Q2"/>
<evidence type="ECO:0000256" key="2">
    <source>
        <dbReference type="ARBA" id="ARBA00007613"/>
    </source>
</evidence>
<reference evidence="10 11" key="1">
    <citation type="submission" date="2016-10" db="EMBL/GenBank/DDBJ databases">
        <authorList>
            <person name="de Groot N.N."/>
        </authorList>
    </citation>
    <scope>NUCLEOTIDE SEQUENCE [LARGE SCALE GENOMIC DNA]</scope>
    <source>
        <strain evidence="10 11">AA1</strain>
    </source>
</reference>
<feature type="region of interest" description="Disordered" evidence="8">
    <location>
        <begin position="441"/>
        <end position="464"/>
    </location>
</feature>
<evidence type="ECO:0000256" key="1">
    <source>
        <dbReference type="ARBA" id="ARBA00004442"/>
    </source>
</evidence>
<evidence type="ECO:0000256" key="6">
    <source>
        <dbReference type="ARBA" id="ARBA00023136"/>
    </source>
</evidence>
<keyword evidence="5" id="KW-0812">Transmembrane</keyword>
<proteinExistence type="inferred from homology"/>
<dbReference type="PANTHER" id="PTHR30026">
    <property type="entry name" value="OUTER MEMBRANE PROTEIN TOLC"/>
    <property type="match status" value="1"/>
</dbReference>
<comment type="subcellular location">
    <subcellularLocation>
        <location evidence="1">Cell outer membrane</location>
    </subcellularLocation>
</comment>
<keyword evidence="4" id="KW-1134">Transmembrane beta strand</keyword>
<dbReference type="GO" id="GO:0015562">
    <property type="term" value="F:efflux transmembrane transporter activity"/>
    <property type="evidence" value="ECO:0007669"/>
    <property type="project" value="InterPro"/>
</dbReference>
<gene>
    <name evidence="10" type="ORF">SAMN05216233_101559</name>
</gene>
<evidence type="ECO:0000313" key="10">
    <source>
        <dbReference type="EMBL" id="SCX83715.1"/>
    </source>
</evidence>
<dbReference type="InterPro" id="IPR051906">
    <property type="entry name" value="TolC-like"/>
</dbReference>
<evidence type="ECO:0000256" key="8">
    <source>
        <dbReference type="SAM" id="MobiDB-lite"/>
    </source>
</evidence>
<dbReference type="Proteomes" id="UP000198870">
    <property type="component" value="Unassembled WGS sequence"/>
</dbReference>
<evidence type="ECO:0000256" key="9">
    <source>
        <dbReference type="SAM" id="SignalP"/>
    </source>
</evidence>
<evidence type="ECO:0000313" key="11">
    <source>
        <dbReference type="Proteomes" id="UP000198870"/>
    </source>
</evidence>
<dbReference type="PANTHER" id="PTHR30026:SF21">
    <property type="entry name" value="SLR1270 PROTEIN"/>
    <property type="match status" value="1"/>
</dbReference>